<dbReference type="InterPro" id="IPR024775">
    <property type="entry name" value="DinB-like"/>
</dbReference>
<comment type="caution">
    <text evidence="2">The sequence shown here is derived from an EMBL/GenBank/DDBJ whole genome shotgun (WGS) entry which is preliminary data.</text>
</comment>
<proteinExistence type="predicted"/>
<name>A0AA41X9L2_9BACI</name>
<feature type="domain" description="DinB-like" evidence="1">
    <location>
        <begin position="20"/>
        <end position="148"/>
    </location>
</feature>
<organism evidence="2 3">
    <name type="scientific">Ectobacillus ponti</name>
    <dbReference type="NCBI Taxonomy" id="2961894"/>
    <lineage>
        <taxon>Bacteria</taxon>
        <taxon>Bacillati</taxon>
        <taxon>Bacillota</taxon>
        <taxon>Bacilli</taxon>
        <taxon>Bacillales</taxon>
        <taxon>Bacillaceae</taxon>
        <taxon>Ectobacillus</taxon>
    </lineage>
</organism>
<evidence type="ECO:0000259" key="1">
    <source>
        <dbReference type="Pfam" id="PF12867"/>
    </source>
</evidence>
<dbReference type="SUPFAM" id="SSF109854">
    <property type="entry name" value="DinB/YfiT-like putative metalloenzymes"/>
    <property type="match status" value="1"/>
</dbReference>
<dbReference type="Gene3D" id="1.20.120.450">
    <property type="entry name" value="dinb family like domain"/>
    <property type="match status" value="1"/>
</dbReference>
<dbReference type="AlphaFoldDB" id="A0AA41X9L2"/>
<dbReference type="EMBL" id="JANCLT010000005">
    <property type="protein sequence ID" value="MCP8969214.1"/>
    <property type="molecule type" value="Genomic_DNA"/>
</dbReference>
<reference evidence="2" key="1">
    <citation type="submission" date="2022-07" db="EMBL/GenBank/DDBJ databases">
        <authorList>
            <person name="Li W.-J."/>
            <person name="Deng Q.-Q."/>
        </authorList>
    </citation>
    <scope>NUCLEOTIDE SEQUENCE</scope>
    <source>
        <strain evidence="2">SYSU M60031</strain>
    </source>
</reference>
<protein>
    <submittedName>
        <fullName evidence="2">DinB family protein</fullName>
    </submittedName>
</protein>
<dbReference type="InterPro" id="IPR034660">
    <property type="entry name" value="DinB/YfiT-like"/>
</dbReference>
<evidence type="ECO:0000313" key="3">
    <source>
        <dbReference type="Proteomes" id="UP001156102"/>
    </source>
</evidence>
<sequence length="163" mass="18695">MEKTELLGQKEQLIPWYRSLESLPAALWLRPLREGGWTIAEVAAHLKAWDEFVMEHRLVYISRDADTPPAAVHVQDINDGASRYARSGISRVELLNQCIAARKQLVQALEALPEEKFRRVYQMGSSKVTLAQYVQYLIEHDVHHRQQITAFVESLENGEQDEG</sequence>
<accession>A0AA41X9L2</accession>
<keyword evidence="3" id="KW-1185">Reference proteome</keyword>
<evidence type="ECO:0000313" key="2">
    <source>
        <dbReference type="EMBL" id="MCP8969214.1"/>
    </source>
</evidence>
<dbReference type="Pfam" id="PF12867">
    <property type="entry name" value="DinB_2"/>
    <property type="match status" value="1"/>
</dbReference>
<dbReference type="Proteomes" id="UP001156102">
    <property type="component" value="Unassembled WGS sequence"/>
</dbReference>
<gene>
    <name evidence="2" type="ORF">NK662_11745</name>
</gene>
<dbReference type="RefSeq" id="WP_254759127.1">
    <property type="nucleotide sequence ID" value="NZ_JANCLT010000005.1"/>
</dbReference>